<evidence type="ECO:0000313" key="3">
    <source>
        <dbReference type="EMBL" id="AKP66110.1"/>
    </source>
</evidence>
<dbReference type="PATRIC" id="fig|1007676.4.peg.20"/>
<keyword evidence="1" id="KW-0812">Transmembrane</keyword>
<feature type="domain" description="SHOCT" evidence="2">
    <location>
        <begin position="94"/>
        <end position="121"/>
    </location>
</feature>
<organism evidence="3 5">
    <name type="scientific">Companilactobacillus ginsenosidimutans</name>
    <dbReference type="NCBI Taxonomy" id="1007676"/>
    <lineage>
        <taxon>Bacteria</taxon>
        <taxon>Bacillati</taxon>
        <taxon>Bacillota</taxon>
        <taxon>Bacilli</taxon>
        <taxon>Lactobacillales</taxon>
        <taxon>Lactobacillaceae</taxon>
        <taxon>Companilactobacillus</taxon>
    </lineage>
</organism>
<keyword evidence="1" id="KW-1133">Transmembrane helix</keyword>
<dbReference type="Proteomes" id="UP000036106">
    <property type="component" value="Chromosome"/>
</dbReference>
<reference evidence="5" key="2">
    <citation type="submission" date="2015-07" db="EMBL/GenBank/DDBJ databases">
        <title>Lactobacillus ginsenosidimutans/EMML 3141/ whole genome sequencing.</title>
        <authorList>
            <person name="Kim M.K."/>
            <person name="Im W.-T."/>
            <person name="Srinivasan S."/>
            <person name="Lee J.-J."/>
        </authorList>
    </citation>
    <scope>NUCLEOTIDE SEQUENCE [LARGE SCALE GENOMIC DNA]</scope>
    <source>
        <strain evidence="5">EMML 3041</strain>
    </source>
</reference>
<dbReference type="AlphaFoldDB" id="A0A0H4QXA4"/>
<dbReference type="EMBL" id="CP012034">
    <property type="protein sequence ID" value="AKP66110.1"/>
    <property type="molecule type" value="Genomic_DNA"/>
</dbReference>
<gene>
    <name evidence="3" type="ORF">ABM34_00090</name>
    <name evidence="4" type="ORF">ABM34_12725</name>
</gene>
<accession>A0A0H4QXA4</accession>
<dbReference type="STRING" id="1007676.ABM34_00090"/>
<evidence type="ECO:0000313" key="4">
    <source>
        <dbReference type="EMBL" id="AKP68318.1"/>
    </source>
</evidence>
<dbReference type="KEGG" id="lgn:ABM34_12725"/>
<dbReference type="RefSeq" id="WP_048702350.1">
    <property type="nucleotide sequence ID" value="NZ_CP012034.1"/>
</dbReference>
<reference evidence="3" key="1">
    <citation type="submission" date="2015-07" db="EMBL/GenBank/DDBJ databases">
        <title>Lactobacillus ginsenosidimutans EMML 3041 whole genome sequencing.</title>
        <authorList>
            <person name="Kim M.K."/>
            <person name="Im W.-T."/>
            <person name="Srinivasan S."/>
            <person name="Lee J.-J."/>
        </authorList>
    </citation>
    <scope>NUCLEOTIDE SEQUENCE</scope>
    <source>
        <strain evidence="3">EMML 3041</strain>
    </source>
</reference>
<feature type="transmembrane region" description="Helical" evidence="1">
    <location>
        <begin position="29"/>
        <end position="46"/>
    </location>
</feature>
<dbReference type="KEGG" id="lgn:ABM34_00090"/>
<dbReference type="EMBL" id="CP012034">
    <property type="protein sequence ID" value="AKP68318.1"/>
    <property type="molecule type" value="Genomic_DNA"/>
</dbReference>
<protein>
    <recommendedName>
        <fullName evidence="2">SHOCT domain-containing protein</fullName>
    </recommendedName>
</protein>
<evidence type="ECO:0000256" key="1">
    <source>
        <dbReference type="SAM" id="Phobius"/>
    </source>
</evidence>
<dbReference type="OrthoDB" id="9839353at2"/>
<keyword evidence="1" id="KW-0472">Membrane</keyword>
<feature type="transmembrane region" description="Helical" evidence="1">
    <location>
        <begin position="5"/>
        <end position="23"/>
    </location>
</feature>
<sequence length="121" mass="14326">MTKLLWKTFIFIISFIIIVRVLFDPSMLFYTIPFIIILAVILLGLYKFGRPYFDKMLGFLKVKTPELTKNVSQKTTGYIKEKSTEKKNKKLDLDKLEEMHKLVEKGVLTQEEFNKKKEEML</sequence>
<proteinExistence type="predicted"/>
<dbReference type="InterPro" id="IPR018649">
    <property type="entry name" value="SHOCT"/>
</dbReference>
<keyword evidence="5" id="KW-1185">Reference proteome</keyword>
<name>A0A0H4QXA4_9LACO</name>
<evidence type="ECO:0000259" key="2">
    <source>
        <dbReference type="Pfam" id="PF09851"/>
    </source>
</evidence>
<evidence type="ECO:0000313" key="5">
    <source>
        <dbReference type="Proteomes" id="UP000036106"/>
    </source>
</evidence>
<dbReference type="Pfam" id="PF09851">
    <property type="entry name" value="SHOCT"/>
    <property type="match status" value="1"/>
</dbReference>